<reference evidence="2 3" key="1">
    <citation type="submission" date="2018-05" db="EMBL/GenBank/DDBJ databases">
        <title>Draft genome of Methanospirillum lacunae Ki8-1.</title>
        <authorList>
            <person name="Dueholm M.S."/>
            <person name="Nielsen P.H."/>
            <person name="Bakmann L.F."/>
            <person name="Otzen D.E."/>
        </authorList>
    </citation>
    <scope>NUCLEOTIDE SEQUENCE [LARGE SCALE GENOMIC DNA]</scope>
    <source>
        <strain evidence="2 3">Ki8-1</strain>
    </source>
</reference>
<dbReference type="RefSeq" id="WP_109969488.1">
    <property type="nucleotide sequence ID" value="NZ_CP176093.1"/>
</dbReference>
<dbReference type="PANTHER" id="PTHR30619:SF7">
    <property type="entry name" value="BETA-LACTAMASE DOMAIN PROTEIN"/>
    <property type="match status" value="1"/>
</dbReference>
<evidence type="ECO:0000259" key="1">
    <source>
        <dbReference type="SMART" id="SM00849"/>
    </source>
</evidence>
<dbReference type="PROSITE" id="PS51257">
    <property type="entry name" value="PROKAR_LIPOPROTEIN"/>
    <property type="match status" value="1"/>
</dbReference>
<organism evidence="2 3">
    <name type="scientific">Methanospirillum lacunae</name>
    <dbReference type="NCBI Taxonomy" id="668570"/>
    <lineage>
        <taxon>Archaea</taxon>
        <taxon>Methanobacteriati</taxon>
        <taxon>Methanobacteriota</taxon>
        <taxon>Stenosarchaea group</taxon>
        <taxon>Methanomicrobia</taxon>
        <taxon>Methanomicrobiales</taxon>
        <taxon>Methanospirillaceae</taxon>
        <taxon>Methanospirillum</taxon>
    </lineage>
</organism>
<dbReference type="CDD" id="cd07731">
    <property type="entry name" value="ComA-like_MBL-fold"/>
    <property type="match status" value="1"/>
</dbReference>
<dbReference type="EMBL" id="QGMY01000009">
    <property type="protein sequence ID" value="PWR70994.1"/>
    <property type="molecule type" value="Genomic_DNA"/>
</dbReference>
<dbReference type="InterPro" id="IPR036866">
    <property type="entry name" value="RibonucZ/Hydroxyglut_hydro"/>
</dbReference>
<protein>
    <submittedName>
        <fullName evidence="2">Hydrolase</fullName>
    </submittedName>
</protein>
<dbReference type="OrthoDB" id="3327at2157"/>
<dbReference type="GO" id="GO:0016787">
    <property type="term" value="F:hydrolase activity"/>
    <property type="evidence" value="ECO:0007669"/>
    <property type="project" value="UniProtKB-KW"/>
</dbReference>
<comment type="caution">
    <text evidence="2">The sequence shown here is derived from an EMBL/GenBank/DDBJ whole genome shotgun (WGS) entry which is preliminary data.</text>
</comment>
<dbReference type="Pfam" id="PF00753">
    <property type="entry name" value="Lactamase_B"/>
    <property type="match status" value="1"/>
</dbReference>
<name>A0A2V2MRY0_9EURY</name>
<dbReference type="Gene3D" id="3.60.15.10">
    <property type="entry name" value="Ribonuclease Z/Hydroxyacylglutathione hydrolase-like"/>
    <property type="match status" value="1"/>
</dbReference>
<keyword evidence="3" id="KW-1185">Reference proteome</keyword>
<accession>A0A2V2MRY0</accession>
<dbReference type="InterPro" id="IPR035681">
    <property type="entry name" value="ComA-like_MBL"/>
</dbReference>
<dbReference type="SMART" id="SM00849">
    <property type="entry name" value="Lactamase_B"/>
    <property type="match status" value="1"/>
</dbReference>
<dbReference type="InterPro" id="IPR001279">
    <property type="entry name" value="Metallo-B-lactamas"/>
</dbReference>
<keyword evidence="2" id="KW-0378">Hydrolase</keyword>
<feature type="domain" description="Metallo-beta-lactamase" evidence="1">
    <location>
        <begin position="39"/>
        <end position="231"/>
    </location>
</feature>
<evidence type="ECO:0000313" key="2">
    <source>
        <dbReference type="EMBL" id="PWR70994.1"/>
    </source>
</evidence>
<dbReference type="AlphaFoldDB" id="A0A2V2MRY0"/>
<evidence type="ECO:0000313" key="3">
    <source>
        <dbReference type="Proteomes" id="UP000245657"/>
    </source>
</evidence>
<dbReference type="SUPFAM" id="SSF56281">
    <property type="entry name" value="Metallo-hydrolase/oxidoreductase"/>
    <property type="match status" value="1"/>
</dbReference>
<sequence length="312" mass="34058">MRSQFLIIAGIIFLFISSSGCIANDGNTQLNLTFFDVGQGDACLLQIHNKTMLVDAGPYEAGQGIIDWLKARNITSLDVVVATHPHSDHIGGMPTVLKQEKTGVFIDAGDSHTTPTYEVLLKTIEKYEIPYRIVHEGDQIDLDPAVTINVLNPGITSSGDLNDNSIVLEISSGDRKFLLMGDAGVSVEDKLLKERRDLKADLLKVSHHGSRHSSGQRFIDAVSPEIAIISLEAGNEYGFPQKDPVRYLTDAGSDIYRTDQEGTITVTVDQKKIIVTSEKPYRPSTDCNCSKIQGMCKSQESRSNPCCLSCGV</sequence>
<gene>
    <name evidence="2" type="ORF">DK846_13530</name>
</gene>
<dbReference type="Proteomes" id="UP000245657">
    <property type="component" value="Unassembled WGS sequence"/>
</dbReference>
<dbReference type="InterPro" id="IPR052159">
    <property type="entry name" value="Competence_DNA_uptake"/>
</dbReference>
<dbReference type="PANTHER" id="PTHR30619">
    <property type="entry name" value="DNA INTERNALIZATION/COMPETENCE PROTEIN COMEC/REC2"/>
    <property type="match status" value="1"/>
</dbReference>
<dbReference type="GeneID" id="97547361"/>
<proteinExistence type="predicted"/>